<protein>
    <submittedName>
        <fullName evidence="1">Uncharacterized protein</fullName>
    </submittedName>
</protein>
<dbReference type="Proteomes" id="UP000799755">
    <property type="component" value="Unassembled WGS sequence"/>
</dbReference>
<sequence length="569" mass="61938">MVDGNLFIPLSPPSSPRMSAYSTTPAENDWQPSDIKSLDVTSAHSDGDMAMLQAEVTGHNFDVKRPLLRTHKSFPYTLESKHHQSNGTSSPSKDRISISNLDDIESADMPTVTFGGSAPASPVSRLTPPSPHEAANGDKTEVLGDEIITEEREESGDQTVKEEEGKPPISAAELRAQKRKMKRFRLTHNQTRFLMSEFTRQAHPDAAHRERLAREIPGLSPRQVQVWFQNRRAKLKRLTSDDRERMMRSRALPEDFDMAQALHSPFGSTHGLGTPLTSPGSYTPGFPEGNMMRPLSIDTLRRGPMESHISPTGISPAFGGFTFTPPQSATDTLSPVSTGHDGSPFGFPPSQLEGSPRRSNPFSMSVSTSPAYAAHHSIPRLSLHADRVARSRAESLSSPLRASMSYTNGHDSGLNGSNDSNHMDSSMGGDGSSRSFSSSMMPYGIGYSYSPVPGFQAGSASRMRSFSSGMPRRIELSTHYGPSRSATTPQTATFPTYSSSPLVTPQSFAMPQLSAPHHMTTFQNSYLRNDSGQSEQYPGVGAVLGEVIESSNQDNDDNNDQSSQQPLSY</sequence>
<gene>
    <name evidence="1" type="ORF">BDR25DRAFT_129128</name>
</gene>
<dbReference type="EMBL" id="MU003500">
    <property type="protein sequence ID" value="KAF2473144.1"/>
    <property type="molecule type" value="Genomic_DNA"/>
</dbReference>
<accession>A0ACB6R1K9</accession>
<evidence type="ECO:0000313" key="2">
    <source>
        <dbReference type="Proteomes" id="UP000799755"/>
    </source>
</evidence>
<keyword evidence="2" id="KW-1185">Reference proteome</keyword>
<organism evidence="1 2">
    <name type="scientific">Lindgomyces ingoldianus</name>
    <dbReference type="NCBI Taxonomy" id="673940"/>
    <lineage>
        <taxon>Eukaryota</taxon>
        <taxon>Fungi</taxon>
        <taxon>Dikarya</taxon>
        <taxon>Ascomycota</taxon>
        <taxon>Pezizomycotina</taxon>
        <taxon>Dothideomycetes</taxon>
        <taxon>Pleosporomycetidae</taxon>
        <taxon>Pleosporales</taxon>
        <taxon>Lindgomycetaceae</taxon>
        <taxon>Lindgomyces</taxon>
    </lineage>
</organism>
<comment type="caution">
    <text evidence="1">The sequence shown here is derived from an EMBL/GenBank/DDBJ whole genome shotgun (WGS) entry which is preliminary data.</text>
</comment>
<evidence type="ECO:0000313" key="1">
    <source>
        <dbReference type="EMBL" id="KAF2473144.1"/>
    </source>
</evidence>
<name>A0ACB6R1K9_9PLEO</name>
<proteinExistence type="predicted"/>
<reference evidence="1" key="1">
    <citation type="journal article" date="2020" name="Stud. Mycol.">
        <title>101 Dothideomycetes genomes: a test case for predicting lifestyles and emergence of pathogens.</title>
        <authorList>
            <person name="Haridas S."/>
            <person name="Albert R."/>
            <person name="Binder M."/>
            <person name="Bloem J."/>
            <person name="Labutti K."/>
            <person name="Salamov A."/>
            <person name="Andreopoulos B."/>
            <person name="Baker S."/>
            <person name="Barry K."/>
            <person name="Bills G."/>
            <person name="Bluhm B."/>
            <person name="Cannon C."/>
            <person name="Castanera R."/>
            <person name="Culley D."/>
            <person name="Daum C."/>
            <person name="Ezra D."/>
            <person name="Gonzalez J."/>
            <person name="Henrissat B."/>
            <person name="Kuo A."/>
            <person name="Liang C."/>
            <person name="Lipzen A."/>
            <person name="Lutzoni F."/>
            <person name="Magnuson J."/>
            <person name="Mondo S."/>
            <person name="Nolan M."/>
            <person name="Ohm R."/>
            <person name="Pangilinan J."/>
            <person name="Park H.-J."/>
            <person name="Ramirez L."/>
            <person name="Alfaro M."/>
            <person name="Sun H."/>
            <person name="Tritt A."/>
            <person name="Yoshinaga Y."/>
            <person name="Zwiers L.-H."/>
            <person name="Turgeon B."/>
            <person name="Goodwin S."/>
            <person name="Spatafora J."/>
            <person name="Crous P."/>
            <person name="Grigoriev I."/>
        </authorList>
    </citation>
    <scope>NUCLEOTIDE SEQUENCE</scope>
    <source>
        <strain evidence="1">ATCC 200398</strain>
    </source>
</reference>